<feature type="compositionally biased region" description="Basic and acidic residues" evidence="1">
    <location>
        <begin position="296"/>
        <end position="305"/>
    </location>
</feature>
<feature type="compositionally biased region" description="Pro residues" evidence="1">
    <location>
        <begin position="424"/>
        <end position="436"/>
    </location>
</feature>
<accession>A0A1Q3DZT3</accession>
<organism evidence="2 3">
    <name type="scientific">Lentinula edodes</name>
    <name type="common">Shiitake mushroom</name>
    <name type="synonym">Lentinus edodes</name>
    <dbReference type="NCBI Taxonomy" id="5353"/>
    <lineage>
        <taxon>Eukaryota</taxon>
        <taxon>Fungi</taxon>
        <taxon>Dikarya</taxon>
        <taxon>Basidiomycota</taxon>
        <taxon>Agaricomycotina</taxon>
        <taxon>Agaricomycetes</taxon>
        <taxon>Agaricomycetidae</taxon>
        <taxon>Agaricales</taxon>
        <taxon>Marasmiineae</taxon>
        <taxon>Omphalotaceae</taxon>
        <taxon>Lentinula</taxon>
    </lineage>
</organism>
<evidence type="ECO:0000313" key="2">
    <source>
        <dbReference type="EMBL" id="GAW00374.1"/>
    </source>
</evidence>
<comment type="caution">
    <text evidence="2">The sequence shown here is derived from an EMBL/GenBank/DDBJ whole genome shotgun (WGS) entry which is preliminary data.</text>
</comment>
<feature type="compositionally biased region" description="Polar residues" evidence="1">
    <location>
        <begin position="390"/>
        <end position="401"/>
    </location>
</feature>
<feature type="compositionally biased region" description="Pro residues" evidence="1">
    <location>
        <begin position="498"/>
        <end position="515"/>
    </location>
</feature>
<reference evidence="2 3" key="1">
    <citation type="submission" date="2016-08" db="EMBL/GenBank/DDBJ databases">
        <authorList>
            <consortium name="Lentinula edodes genome sequencing consortium"/>
            <person name="Sakamoto Y."/>
            <person name="Nakade K."/>
            <person name="Sato S."/>
            <person name="Yoshida Y."/>
            <person name="Miyazaki K."/>
            <person name="Natsume S."/>
            <person name="Konno N."/>
        </authorList>
    </citation>
    <scope>NUCLEOTIDE SEQUENCE [LARGE SCALE GENOMIC DNA]</scope>
    <source>
        <strain evidence="2 3">NBRC 111202</strain>
    </source>
</reference>
<protein>
    <submittedName>
        <fullName evidence="2">Uncharacterized protein</fullName>
    </submittedName>
</protein>
<feature type="compositionally biased region" description="Polar residues" evidence="1">
    <location>
        <begin position="329"/>
        <end position="353"/>
    </location>
</feature>
<dbReference type="EMBL" id="BDGU01000030">
    <property type="protein sequence ID" value="GAW00374.1"/>
    <property type="molecule type" value="Genomic_DNA"/>
</dbReference>
<dbReference type="AlphaFoldDB" id="A0A1Q3DZT3"/>
<gene>
    <name evidence="2" type="ORF">LENED_001889</name>
</gene>
<feature type="compositionally biased region" description="Low complexity" evidence="1">
    <location>
        <begin position="306"/>
        <end position="315"/>
    </location>
</feature>
<feature type="region of interest" description="Disordered" evidence="1">
    <location>
        <begin position="293"/>
        <end position="528"/>
    </location>
</feature>
<feature type="compositionally biased region" description="Gly residues" evidence="1">
    <location>
        <begin position="812"/>
        <end position="826"/>
    </location>
</feature>
<dbReference type="Proteomes" id="UP000188533">
    <property type="component" value="Unassembled WGS sequence"/>
</dbReference>
<keyword evidence="3" id="KW-1185">Reference proteome</keyword>
<sequence length="1032" mass="112016">MAPKAPKRSAKSSSSASSRTAVDPSVSAYTLEIYRKRNALSRLPINDYDEEDSACTGKRKAANNAESVDDIRDRIVKVSKAAHWNPADGRWATVRQLLQLTCTRGRDFRWIVPEKKQIVASPPLELRLWSEQVSELLRRKWKPRSGPEYEKELLYRAQKEWVPTESYPTRETAVVKQILEKREWEADILELVQQWLASSTQDGSTEIRVILAKKKLVDSLKPFLDALLPQDAPDAARVKNFQKEHWVTEVTHFFKQNGAPTLTRNSTSNLSVASKERKSVALHEKVKTWQQTLLVETKDRPRRASDAPSEASSSKSKTKRKETAESTTALRKSAQSVAKQSSLEFAASKSSATKLAGKPKASIPRDPPRVDDDLLSNDSHHDVHIGLPSQPLSFRSSQIKHSTPKDGTGQLVAIEEPAPSSSPLSPPPLHTSPSRPPRIISVPEGASKSSFKRPQSPSSATNSRPAKQARIEKNIAPVADNSPMKVDSLKSHHTTNVPTPPPPPSSSPLSPPPATPDEGNGNKKRVPTLMELLSVRKTTATPMKRKNTLTIISTPLTSRAAGPSRNQLVVAASGSGQRTSMASALVSAQGEKPQAPLPAPSTRRSDSADANDHNARLKITERAPSSVAGPSNSNSINQTAVRAPPTAVHETQTFTSAVTSTYSVQHQPEFTASGYAIDLPLSVIDGFVGHGGSDGGSVEGDGVDGYSNNNLQVKDKGKAIEGKSPKKRGYFGMEDVDLTSPTKLRPGVVRPFAGSSSEDEDEDDGGEAKNVTPKNKISTLNASQLPDFTHDFDAFDPPQASTQPRRKSNGGSTHGGGGNLYSGNGFGAAPWANGVNDGEDDDFNDNADSPDYGYVASQSIFTKDGAINVRSFDDDPTVHSQAFFSIPGLESPIKKTKKNKGWTETGRERPEENDGFGFGYSSQFDVDGDVEMVSKLIDRDVDLMDVDADDKEGEGVGEGNSVSLLLQSESPTRIGYDEVAFSNEAVYYILYNNWLVQALLHQTLFAFSPAQCSSISPLSAYPWGFRLLSTTT</sequence>
<feature type="region of interest" description="Disordered" evidence="1">
    <location>
        <begin position="695"/>
        <end position="851"/>
    </location>
</feature>
<feature type="region of interest" description="Disordered" evidence="1">
    <location>
        <begin position="580"/>
        <end position="648"/>
    </location>
</feature>
<feature type="compositionally biased region" description="Basic and acidic residues" evidence="1">
    <location>
        <begin position="603"/>
        <end position="621"/>
    </location>
</feature>
<feature type="region of interest" description="Disordered" evidence="1">
    <location>
        <begin position="1"/>
        <end position="23"/>
    </location>
</feature>
<feature type="compositionally biased region" description="Polar residues" evidence="1">
    <location>
        <begin position="772"/>
        <end position="786"/>
    </location>
</feature>
<feature type="compositionally biased region" description="Basic and acidic residues" evidence="1">
    <location>
        <begin position="713"/>
        <end position="724"/>
    </location>
</feature>
<feature type="compositionally biased region" description="Basic residues" evidence="1">
    <location>
        <begin position="1"/>
        <end position="10"/>
    </location>
</feature>
<feature type="compositionally biased region" description="Polar residues" evidence="1">
    <location>
        <begin position="628"/>
        <end position="640"/>
    </location>
</feature>
<proteinExistence type="predicted"/>
<feature type="compositionally biased region" description="Basic and acidic residues" evidence="1">
    <location>
        <begin position="366"/>
        <end position="384"/>
    </location>
</feature>
<feature type="region of interest" description="Disordered" evidence="1">
    <location>
        <begin position="895"/>
        <end position="918"/>
    </location>
</feature>
<evidence type="ECO:0000313" key="3">
    <source>
        <dbReference type="Proteomes" id="UP000188533"/>
    </source>
</evidence>
<name>A0A1Q3DZT3_LENED</name>
<evidence type="ECO:0000256" key="1">
    <source>
        <dbReference type="SAM" id="MobiDB-lite"/>
    </source>
</evidence>
<feature type="compositionally biased region" description="Polar residues" evidence="1">
    <location>
        <begin position="447"/>
        <end position="465"/>
    </location>
</feature>
<reference evidence="2 3" key="2">
    <citation type="submission" date="2017-02" db="EMBL/GenBank/DDBJ databases">
        <title>A genome survey and senescence transcriptome analysis in Lentinula edodes.</title>
        <authorList>
            <person name="Sakamoto Y."/>
            <person name="Nakade K."/>
            <person name="Sato S."/>
            <person name="Yoshida Y."/>
            <person name="Miyazaki K."/>
            <person name="Natsume S."/>
            <person name="Konno N."/>
        </authorList>
    </citation>
    <scope>NUCLEOTIDE SEQUENCE [LARGE SCALE GENOMIC DNA]</scope>
    <source>
        <strain evidence="2 3">NBRC 111202</strain>
    </source>
</reference>